<dbReference type="GO" id="GO:0005886">
    <property type="term" value="C:plasma membrane"/>
    <property type="evidence" value="ECO:0007669"/>
    <property type="project" value="TreeGrafter"/>
</dbReference>
<dbReference type="InterPro" id="IPR000160">
    <property type="entry name" value="GGDEF_dom"/>
</dbReference>
<dbReference type="Pfam" id="PF00990">
    <property type="entry name" value="GGDEF"/>
    <property type="match status" value="1"/>
</dbReference>
<evidence type="ECO:0000313" key="3">
    <source>
        <dbReference type="EMBL" id="MBI5170851.1"/>
    </source>
</evidence>
<feature type="region of interest" description="Disordered" evidence="1">
    <location>
        <begin position="1"/>
        <end position="37"/>
    </location>
</feature>
<dbReference type="GO" id="GO:0052621">
    <property type="term" value="F:diguanylate cyclase activity"/>
    <property type="evidence" value="ECO:0007669"/>
    <property type="project" value="TreeGrafter"/>
</dbReference>
<dbReference type="PANTHER" id="PTHR45138:SF9">
    <property type="entry name" value="DIGUANYLATE CYCLASE DGCM-RELATED"/>
    <property type="match status" value="1"/>
</dbReference>
<dbReference type="InterPro" id="IPR029016">
    <property type="entry name" value="GAF-like_dom_sf"/>
</dbReference>
<dbReference type="NCBIfam" id="TIGR00254">
    <property type="entry name" value="GGDEF"/>
    <property type="match status" value="1"/>
</dbReference>
<dbReference type="SUPFAM" id="SSF55073">
    <property type="entry name" value="Nucleotide cyclase"/>
    <property type="match status" value="1"/>
</dbReference>
<dbReference type="EMBL" id="JACRIW010000110">
    <property type="protein sequence ID" value="MBI5170851.1"/>
    <property type="molecule type" value="Genomic_DNA"/>
</dbReference>
<dbReference type="Pfam" id="PF01590">
    <property type="entry name" value="GAF"/>
    <property type="match status" value="1"/>
</dbReference>
<comment type="caution">
    <text evidence="3">The sequence shown here is derived from an EMBL/GenBank/DDBJ whole genome shotgun (WGS) entry which is preliminary data.</text>
</comment>
<dbReference type="SMART" id="SM00267">
    <property type="entry name" value="GGDEF"/>
    <property type="match status" value="1"/>
</dbReference>
<reference evidence="3" key="1">
    <citation type="submission" date="2020-07" db="EMBL/GenBank/DDBJ databases">
        <title>Huge and variable diversity of episymbiotic CPR bacteria and DPANN archaea in groundwater ecosystems.</title>
        <authorList>
            <person name="He C.Y."/>
            <person name="Keren R."/>
            <person name="Whittaker M."/>
            <person name="Farag I.F."/>
            <person name="Doudna J."/>
            <person name="Cate J.H.D."/>
            <person name="Banfield J.F."/>
        </authorList>
    </citation>
    <scope>NUCLEOTIDE SEQUENCE</scope>
    <source>
        <strain evidence="3">NC_groundwater_1813_Pr3_B-0.1um_71_17</strain>
    </source>
</reference>
<dbReference type="Proteomes" id="UP000696931">
    <property type="component" value="Unassembled WGS sequence"/>
</dbReference>
<dbReference type="PANTHER" id="PTHR45138">
    <property type="entry name" value="REGULATORY COMPONENTS OF SENSORY TRANSDUCTION SYSTEM"/>
    <property type="match status" value="1"/>
</dbReference>
<evidence type="ECO:0000256" key="1">
    <source>
        <dbReference type="SAM" id="MobiDB-lite"/>
    </source>
</evidence>
<feature type="compositionally biased region" description="Basic and acidic residues" evidence="1">
    <location>
        <begin position="26"/>
        <end position="37"/>
    </location>
</feature>
<dbReference type="InterPro" id="IPR043128">
    <property type="entry name" value="Rev_trsase/Diguanyl_cyclase"/>
</dbReference>
<evidence type="ECO:0000313" key="4">
    <source>
        <dbReference type="Proteomes" id="UP000696931"/>
    </source>
</evidence>
<dbReference type="Gene3D" id="3.30.450.40">
    <property type="match status" value="1"/>
</dbReference>
<feature type="domain" description="GGDEF" evidence="2">
    <location>
        <begin position="198"/>
        <end position="328"/>
    </location>
</feature>
<dbReference type="InterPro" id="IPR050469">
    <property type="entry name" value="Diguanylate_Cyclase"/>
</dbReference>
<name>A0A933SE25_UNCEI</name>
<protein>
    <submittedName>
        <fullName evidence="3">Sensor domain-containing diguanylate cyclase</fullName>
    </submittedName>
</protein>
<proteinExistence type="predicted"/>
<dbReference type="InterPro" id="IPR029787">
    <property type="entry name" value="Nucleotide_cyclase"/>
</dbReference>
<accession>A0A933SE25</accession>
<dbReference type="CDD" id="cd01949">
    <property type="entry name" value="GGDEF"/>
    <property type="match status" value="1"/>
</dbReference>
<dbReference type="SUPFAM" id="SSF55781">
    <property type="entry name" value="GAF domain-like"/>
    <property type="match status" value="1"/>
</dbReference>
<dbReference type="Gene3D" id="3.30.70.270">
    <property type="match status" value="1"/>
</dbReference>
<dbReference type="GO" id="GO:1902201">
    <property type="term" value="P:negative regulation of bacterial-type flagellum-dependent cell motility"/>
    <property type="evidence" value="ECO:0007669"/>
    <property type="project" value="TreeGrafter"/>
</dbReference>
<dbReference type="GO" id="GO:0043709">
    <property type="term" value="P:cell adhesion involved in single-species biofilm formation"/>
    <property type="evidence" value="ECO:0007669"/>
    <property type="project" value="TreeGrafter"/>
</dbReference>
<organism evidence="3 4">
    <name type="scientific">Eiseniibacteriota bacterium</name>
    <dbReference type="NCBI Taxonomy" id="2212470"/>
    <lineage>
        <taxon>Bacteria</taxon>
        <taxon>Candidatus Eiseniibacteriota</taxon>
    </lineage>
</organism>
<evidence type="ECO:0000259" key="2">
    <source>
        <dbReference type="PROSITE" id="PS50887"/>
    </source>
</evidence>
<gene>
    <name evidence="3" type="ORF">HZA61_15285</name>
</gene>
<dbReference type="PROSITE" id="PS50887">
    <property type="entry name" value="GGDEF"/>
    <property type="match status" value="1"/>
</dbReference>
<sequence>MAKLPIRAPREAGVTAAASHAVPNQRKGDPRGVDVPRGADRRAASGCLWDACAAILASQADEQALVRALDSLLAAFECEGVSLHVIGPQGKLEPWCARGEWESAPGDLRECMGVPLFRGRERVGALDLRARKGQRWTPEQLALVRTASGALGAALGSRLELDRLRRAPGRDPVTGLPDSRSFHQRLLEEFGRSQRTGQPLAVVTLDLDLFAGVNTKYGRETGDAVLAECALVLKVALRDGDLVARLGGDEFGVIRPDCDLAPGRRLAERLRRAVEEHRFARVGALSCSAGVAASPRDGLDPTELLSAAEQALGVAKKSGRHRTAAAGPAHTH</sequence>
<dbReference type="AlphaFoldDB" id="A0A933SE25"/>
<dbReference type="InterPro" id="IPR003018">
    <property type="entry name" value="GAF"/>
</dbReference>